<evidence type="ECO:0000313" key="4">
    <source>
        <dbReference type="Proteomes" id="UP000046395"/>
    </source>
</evidence>
<dbReference type="CDD" id="cd00130">
    <property type="entry name" value="PAS"/>
    <property type="match status" value="1"/>
</dbReference>
<dbReference type="GO" id="GO:0001222">
    <property type="term" value="F:transcription corepressor binding"/>
    <property type="evidence" value="ECO:0007669"/>
    <property type="project" value="TreeGrafter"/>
</dbReference>
<dbReference type="GO" id="GO:0000122">
    <property type="term" value="P:negative regulation of transcription by RNA polymerase II"/>
    <property type="evidence" value="ECO:0007669"/>
    <property type="project" value="TreeGrafter"/>
</dbReference>
<protein>
    <submittedName>
        <fullName evidence="5">PAS domain-containing protein</fullName>
    </submittedName>
</protein>
<dbReference type="GO" id="GO:0005634">
    <property type="term" value="C:nucleus"/>
    <property type="evidence" value="ECO:0007669"/>
    <property type="project" value="UniProtKB-SubCell"/>
</dbReference>
<evidence type="ECO:0000313" key="5">
    <source>
        <dbReference type="WBParaSite" id="TMUE_1000005656.1"/>
    </source>
</evidence>
<dbReference type="InterPro" id="IPR000014">
    <property type="entry name" value="PAS"/>
</dbReference>
<dbReference type="GO" id="GO:0032922">
    <property type="term" value="P:circadian regulation of gene expression"/>
    <property type="evidence" value="ECO:0007669"/>
    <property type="project" value="TreeGrafter"/>
</dbReference>
<dbReference type="PANTHER" id="PTHR11269:SF16">
    <property type="entry name" value="PERIOD CIRCADIAN PROTEIN"/>
    <property type="match status" value="1"/>
</dbReference>
<dbReference type="SUPFAM" id="SSF55785">
    <property type="entry name" value="PYP-like sensor domain (PAS domain)"/>
    <property type="match status" value="1"/>
</dbReference>
<evidence type="ECO:0000256" key="2">
    <source>
        <dbReference type="ARBA" id="ARBA00023242"/>
    </source>
</evidence>
<name>A0A5S6QE70_TRIMR</name>
<reference evidence="5" key="1">
    <citation type="submission" date="2019-12" db="UniProtKB">
        <authorList>
            <consortium name="WormBaseParasite"/>
        </authorList>
    </citation>
    <scope>IDENTIFICATION</scope>
</reference>
<dbReference type="AlphaFoldDB" id="A0A5S6QE70"/>
<comment type="subcellular location">
    <subcellularLocation>
        <location evidence="1">Nucleus</location>
    </subcellularLocation>
</comment>
<keyword evidence="2" id="KW-0539">Nucleus</keyword>
<sequence>MRKDKRIMKSRKLQQRRLQRCFSEVHSFLLRHAGRRAHRLSGLKAIEELLDIVNNHWDKEVKPTDFLHSCFTPHSAEAFEQNATVRIELLGSTIASISSDHREAVEEMQCKNIFAYLDPVDVPILSMLLNVLSEESCSMLSCSLRMRFKDHYEPYRVAARAKDHPFDRGRYKLFLSLITSSYKPDTQESNKMLCFCSRHTPQLDFLSVDNQCTSWWGYLPQDLVGRSFFSFVPPKHVSCVIEAQQKAAAFVGNPVLSKPYYFYIHNGEVVLLETEWVVQLHPWSRLVDSVMGRHKIILWPGNVEIFRPASHACMPSAQEINVAQKRLLDIFHQVNTNLELKATSSYMRKQLTDSSTPEEPCNDTDAAAVSSPEPQDNFLEALVEQAAIREGMCTRIHCKSGKQNPSVSGGESASDSPPNSSGSGPSYNQINLLENVGRYLQSQFDQILTCHASAVQQLQDTADRILPSDHRSSTCIQSKELLPYEVKLAQHKVATSCLPLTPENLRFFTEKQKFQLKASWKQKVASDTQSLQSGQIGYSHMDDDLHEEAGYRSNERKAWRHDTQRPASIPLISSSIIDAYSEGEKDYLTCSLPQLSACHGEGFANYYRSLGPTPAPPAGQNVQISSAPLPALFAGDDKLQTLDALRHQLNEPLHFTCTSSSPLGQYPSLRAQQPCEEERQPWNTESMGAQGSIVRLSDYQPPIHRSVIERAPVSAGSTSQKSTGSK</sequence>
<dbReference type="Pfam" id="PF14598">
    <property type="entry name" value="PAS_11"/>
    <property type="match status" value="1"/>
</dbReference>
<dbReference type="GO" id="GO:0043153">
    <property type="term" value="P:entrainment of circadian clock by photoperiod"/>
    <property type="evidence" value="ECO:0007669"/>
    <property type="project" value="TreeGrafter"/>
</dbReference>
<dbReference type="GO" id="GO:0000976">
    <property type="term" value="F:transcription cis-regulatory region binding"/>
    <property type="evidence" value="ECO:0007669"/>
    <property type="project" value="TreeGrafter"/>
</dbReference>
<evidence type="ECO:0000256" key="1">
    <source>
        <dbReference type="ARBA" id="ARBA00004123"/>
    </source>
</evidence>
<feature type="compositionally biased region" description="Polar residues" evidence="3">
    <location>
        <begin position="715"/>
        <end position="726"/>
    </location>
</feature>
<feature type="region of interest" description="Disordered" evidence="3">
    <location>
        <begin position="349"/>
        <end position="374"/>
    </location>
</feature>
<organism evidence="4 5">
    <name type="scientific">Trichuris muris</name>
    <name type="common">Mouse whipworm</name>
    <dbReference type="NCBI Taxonomy" id="70415"/>
    <lineage>
        <taxon>Eukaryota</taxon>
        <taxon>Metazoa</taxon>
        <taxon>Ecdysozoa</taxon>
        <taxon>Nematoda</taxon>
        <taxon>Enoplea</taxon>
        <taxon>Dorylaimia</taxon>
        <taxon>Trichinellida</taxon>
        <taxon>Trichuridae</taxon>
        <taxon>Trichuris</taxon>
    </lineage>
</organism>
<proteinExistence type="predicted"/>
<dbReference type="Proteomes" id="UP000046395">
    <property type="component" value="Unassembled WGS sequence"/>
</dbReference>
<feature type="compositionally biased region" description="Low complexity" evidence="3">
    <location>
        <begin position="410"/>
        <end position="426"/>
    </location>
</feature>
<dbReference type="STRING" id="70415.A0A5S6QE70"/>
<dbReference type="GO" id="GO:0005737">
    <property type="term" value="C:cytoplasm"/>
    <property type="evidence" value="ECO:0007669"/>
    <property type="project" value="TreeGrafter"/>
</dbReference>
<accession>A0A5S6QE70</accession>
<dbReference type="Gene3D" id="3.30.450.20">
    <property type="entry name" value="PAS domain"/>
    <property type="match status" value="1"/>
</dbReference>
<evidence type="ECO:0000256" key="3">
    <source>
        <dbReference type="SAM" id="MobiDB-lite"/>
    </source>
</evidence>
<dbReference type="InterPro" id="IPR050760">
    <property type="entry name" value="Period_circadian_regulator"/>
</dbReference>
<feature type="region of interest" description="Disordered" evidence="3">
    <location>
        <begin position="399"/>
        <end position="428"/>
    </location>
</feature>
<feature type="region of interest" description="Disordered" evidence="3">
    <location>
        <begin position="707"/>
        <end position="726"/>
    </location>
</feature>
<dbReference type="WBParaSite" id="TMUE_1000005656.1">
    <property type="protein sequence ID" value="TMUE_1000005656.1"/>
    <property type="gene ID" value="WBGene00292109"/>
</dbReference>
<dbReference type="PANTHER" id="PTHR11269">
    <property type="entry name" value="PERIOD CIRCADIAN PROTEIN"/>
    <property type="match status" value="1"/>
</dbReference>
<dbReference type="InterPro" id="IPR035965">
    <property type="entry name" value="PAS-like_dom_sf"/>
</dbReference>
<keyword evidence="4" id="KW-1185">Reference proteome</keyword>